<reference evidence="1" key="1">
    <citation type="submission" date="2013-07" db="EMBL/GenBank/DDBJ databases">
        <title>The genome of Eucalyptus grandis.</title>
        <authorList>
            <person name="Schmutz J."/>
            <person name="Hayes R."/>
            <person name="Myburg A."/>
            <person name="Tuskan G."/>
            <person name="Grattapaglia D."/>
            <person name="Rokhsar D.S."/>
        </authorList>
    </citation>
    <scope>NUCLEOTIDE SEQUENCE</scope>
    <source>
        <tissue evidence="1">Leaf extractions</tissue>
    </source>
</reference>
<gene>
    <name evidence="1" type="ORF">EUGRSUZ_I01652</name>
</gene>
<dbReference type="AlphaFoldDB" id="A0A059APS2"/>
<name>A0A059APS2_EUCGR</name>
<proteinExistence type="predicted"/>
<protein>
    <submittedName>
        <fullName evidence="1">Uncharacterized protein</fullName>
    </submittedName>
</protein>
<accession>A0A059APS2</accession>
<sequence length="71" mass="8421">MTRNECGRHSESYAIFQTFVRICSNRYAARERFLQFKAEFVRLKQRLSWMARKRSNVSIGSFLASFLSSTF</sequence>
<evidence type="ECO:0000313" key="1">
    <source>
        <dbReference type="EMBL" id="KCW55838.1"/>
    </source>
</evidence>
<dbReference type="EMBL" id="KK198761">
    <property type="protein sequence ID" value="KCW55838.1"/>
    <property type="molecule type" value="Genomic_DNA"/>
</dbReference>
<dbReference type="InParanoid" id="A0A059APS2"/>
<organism evidence="1">
    <name type="scientific">Eucalyptus grandis</name>
    <name type="common">Flooded gum</name>
    <dbReference type="NCBI Taxonomy" id="71139"/>
    <lineage>
        <taxon>Eukaryota</taxon>
        <taxon>Viridiplantae</taxon>
        <taxon>Streptophyta</taxon>
        <taxon>Embryophyta</taxon>
        <taxon>Tracheophyta</taxon>
        <taxon>Spermatophyta</taxon>
        <taxon>Magnoliopsida</taxon>
        <taxon>eudicotyledons</taxon>
        <taxon>Gunneridae</taxon>
        <taxon>Pentapetalae</taxon>
        <taxon>rosids</taxon>
        <taxon>malvids</taxon>
        <taxon>Myrtales</taxon>
        <taxon>Myrtaceae</taxon>
        <taxon>Myrtoideae</taxon>
        <taxon>Eucalypteae</taxon>
        <taxon>Eucalyptus</taxon>
    </lineage>
</organism>
<dbReference type="Gramene" id="KCW55838">
    <property type="protein sequence ID" value="KCW55838"/>
    <property type="gene ID" value="EUGRSUZ_I01652"/>
</dbReference>